<accession>A0A3S8ZC00</accession>
<reference evidence="3 4" key="1">
    <citation type="submission" date="2018-12" db="EMBL/GenBank/DDBJ databases">
        <title>Complete genome sequence of Flaviflexus salsibiostraticola KCTC 33148.</title>
        <authorList>
            <person name="Bae J.-W."/>
        </authorList>
    </citation>
    <scope>NUCLEOTIDE SEQUENCE [LARGE SCALE GENOMIC DNA]</scope>
    <source>
        <strain evidence="3 4">KCTC 33148</strain>
    </source>
</reference>
<keyword evidence="1" id="KW-0472">Membrane</keyword>
<evidence type="ECO:0000259" key="2">
    <source>
        <dbReference type="SMART" id="SM00327"/>
    </source>
</evidence>
<dbReference type="Proteomes" id="UP000270021">
    <property type="component" value="Chromosome"/>
</dbReference>
<dbReference type="SUPFAM" id="SSF53300">
    <property type="entry name" value="vWA-like"/>
    <property type="match status" value="1"/>
</dbReference>
<organism evidence="3 4">
    <name type="scientific">Flaviflexus salsibiostraticola</name>
    <dbReference type="NCBI Taxonomy" id="1282737"/>
    <lineage>
        <taxon>Bacteria</taxon>
        <taxon>Bacillati</taxon>
        <taxon>Actinomycetota</taxon>
        <taxon>Actinomycetes</taxon>
        <taxon>Actinomycetales</taxon>
        <taxon>Actinomycetaceae</taxon>
        <taxon>Flaviflexus</taxon>
    </lineage>
</organism>
<dbReference type="InterPro" id="IPR036465">
    <property type="entry name" value="vWFA_dom_sf"/>
</dbReference>
<dbReference type="RefSeq" id="WP_126042014.1">
    <property type="nucleotide sequence ID" value="NZ_CP034438.1"/>
</dbReference>
<dbReference type="KEGG" id="fsl:EJO69_11620"/>
<dbReference type="PANTHER" id="PTHR33608">
    <property type="entry name" value="BLL2464 PROTEIN"/>
    <property type="match status" value="1"/>
</dbReference>
<dbReference type="InterPro" id="IPR002881">
    <property type="entry name" value="DUF58"/>
</dbReference>
<dbReference type="OrthoDB" id="845740at2"/>
<gene>
    <name evidence="3" type="ORF">EJO69_11620</name>
</gene>
<dbReference type="Pfam" id="PF01882">
    <property type="entry name" value="DUF58"/>
    <property type="match status" value="1"/>
</dbReference>
<dbReference type="InterPro" id="IPR002035">
    <property type="entry name" value="VWF_A"/>
</dbReference>
<feature type="transmembrane region" description="Helical" evidence="1">
    <location>
        <begin position="24"/>
        <end position="45"/>
    </location>
</feature>
<dbReference type="SMART" id="SM00327">
    <property type="entry name" value="VWA"/>
    <property type="match status" value="1"/>
</dbReference>
<proteinExistence type="predicted"/>
<keyword evidence="1" id="KW-1133">Transmembrane helix</keyword>
<dbReference type="PANTHER" id="PTHR33608:SF3">
    <property type="entry name" value="SLR2013 PROTEIN"/>
    <property type="match status" value="1"/>
</dbReference>
<evidence type="ECO:0000256" key="1">
    <source>
        <dbReference type="SAM" id="Phobius"/>
    </source>
</evidence>
<sequence length="427" mass="46160">MFLTTRSTILAALAVPAGMIEGGWLWPAIIIAVVAILSGLDWVLAGSAANISSERPPVTMRLGTSHPSRATITNRGRRPLAGAVRHGWPPSVRVTPPTFEYALEPGASTTHSALLTPTRRGTITSGPLVIRTRGPFGLAGRQTSRYDEAQLTVLPEFRSRRYLPSRIARLREMEGRSLLLVSGEGTEFDSLRDYVRGDDVRAIDWRSSARRGQTLVKTWRPERDRRIIALLDCGRSASMRIGDEPRIDSGIETTLLLAALAERSGDRLHVLAHDDRLRVRVDPGRRQTTHALAAALADIHPSLAQTDWIGAAGAVRRTVSNRALVVITTALDSGVVPGGLLEAIPLLRRHTVLIAVAEDPTLQAMTEIDGTSASAYEAAAAHRALLEEKALAEHLARLGAHVVFATPEALPAKVADAYLDLKEAGRL</sequence>
<dbReference type="AlphaFoldDB" id="A0A3S8ZC00"/>
<keyword evidence="4" id="KW-1185">Reference proteome</keyword>
<evidence type="ECO:0000313" key="3">
    <source>
        <dbReference type="EMBL" id="AZN30881.1"/>
    </source>
</evidence>
<protein>
    <submittedName>
        <fullName evidence="3">DUF58 domain-containing protein</fullName>
    </submittedName>
</protein>
<keyword evidence="1" id="KW-0812">Transmembrane</keyword>
<name>A0A3S8ZC00_9ACTO</name>
<dbReference type="EMBL" id="CP034438">
    <property type="protein sequence ID" value="AZN30881.1"/>
    <property type="molecule type" value="Genomic_DNA"/>
</dbReference>
<feature type="domain" description="VWFA" evidence="2">
    <location>
        <begin position="224"/>
        <end position="391"/>
    </location>
</feature>
<evidence type="ECO:0000313" key="4">
    <source>
        <dbReference type="Proteomes" id="UP000270021"/>
    </source>
</evidence>